<dbReference type="GO" id="GO:0032543">
    <property type="term" value="P:mitochondrial translation"/>
    <property type="evidence" value="ECO:0007669"/>
    <property type="project" value="TreeGrafter"/>
</dbReference>
<keyword evidence="3 10" id="KW-0436">Ligase</keyword>
<evidence type="ECO:0000259" key="12">
    <source>
        <dbReference type="SMART" id="SM00836"/>
    </source>
</evidence>
<dbReference type="GO" id="GO:0005524">
    <property type="term" value="F:ATP binding"/>
    <property type="evidence" value="ECO:0007669"/>
    <property type="project" value="UniProtKB-KW"/>
</dbReference>
<dbReference type="SUPFAM" id="SSF47323">
    <property type="entry name" value="Anticodon-binding domain of a subclass of class I aminoacyl-tRNA synthetases"/>
    <property type="match status" value="1"/>
</dbReference>
<proteinExistence type="inferred from homology"/>
<evidence type="ECO:0000256" key="2">
    <source>
        <dbReference type="ARBA" id="ARBA00012837"/>
    </source>
</evidence>
<dbReference type="Proteomes" id="UP000738325">
    <property type="component" value="Unassembled WGS sequence"/>
</dbReference>
<keyword evidence="5 10" id="KW-0067">ATP-binding</keyword>
<dbReference type="Pfam" id="PF05746">
    <property type="entry name" value="DALR_1"/>
    <property type="match status" value="1"/>
</dbReference>
<accession>A0A9P6R879</accession>
<dbReference type="PANTHER" id="PTHR11956:SF11">
    <property type="entry name" value="ARGININE--TRNA LIGASE, MITOCHONDRIAL-RELATED"/>
    <property type="match status" value="1"/>
</dbReference>
<dbReference type="GO" id="GO:0006420">
    <property type="term" value="P:arginyl-tRNA aminoacylation"/>
    <property type="evidence" value="ECO:0007669"/>
    <property type="project" value="InterPro"/>
</dbReference>
<reference evidence="13" key="1">
    <citation type="journal article" date="2020" name="Fungal Divers.">
        <title>Resolving the Mortierellaceae phylogeny through synthesis of multi-gene phylogenetics and phylogenomics.</title>
        <authorList>
            <person name="Vandepol N."/>
            <person name="Liber J."/>
            <person name="Desiro A."/>
            <person name="Na H."/>
            <person name="Kennedy M."/>
            <person name="Barry K."/>
            <person name="Grigoriev I.V."/>
            <person name="Miller A.N."/>
            <person name="O'Donnell K."/>
            <person name="Stajich J.E."/>
            <person name="Bonito G."/>
        </authorList>
    </citation>
    <scope>NUCLEOTIDE SEQUENCE</scope>
    <source>
        <strain evidence="13">REB-010B</strain>
    </source>
</reference>
<dbReference type="PANTHER" id="PTHR11956">
    <property type="entry name" value="ARGINYL-TRNA SYNTHETASE"/>
    <property type="match status" value="1"/>
</dbReference>
<keyword evidence="6 10" id="KW-0648">Protein biosynthesis</keyword>
<keyword evidence="14" id="KW-1185">Reference proteome</keyword>
<dbReference type="InterPro" id="IPR014729">
    <property type="entry name" value="Rossmann-like_a/b/a_fold"/>
</dbReference>
<dbReference type="OrthoDB" id="68056at2759"/>
<evidence type="ECO:0000256" key="5">
    <source>
        <dbReference type="ARBA" id="ARBA00022840"/>
    </source>
</evidence>
<comment type="caution">
    <text evidence="13">The sequence shown here is derived from an EMBL/GenBank/DDBJ whole genome shotgun (WGS) entry which is preliminary data.</text>
</comment>
<comment type="similarity">
    <text evidence="1 10">Belongs to the class-I aminoacyl-tRNA synthetase family.</text>
</comment>
<evidence type="ECO:0000313" key="13">
    <source>
        <dbReference type="EMBL" id="KAG0314000.1"/>
    </source>
</evidence>
<dbReference type="InterPro" id="IPR009080">
    <property type="entry name" value="tRNAsynth_Ia_anticodon-bd"/>
</dbReference>
<feature type="region of interest" description="Disordered" evidence="11">
    <location>
        <begin position="39"/>
        <end position="86"/>
    </location>
</feature>
<name>A0A9P6R879_9FUNG</name>
<evidence type="ECO:0000313" key="14">
    <source>
        <dbReference type="Proteomes" id="UP000738325"/>
    </source>
</evidence>
<evidence type="ECO:0000256" key="6">
    <source>
        <dbReference type="ARBA" id="ARBA00022917"/>
    </source>
</evidence>
<evidence type="ECO:0000256" key="3">
    <source>
        <dbReference type="ARBA" id="ARBA00022598"/>
    </source>
</evidence>
<dbReference type="SUPFAM" id="SSF52374">
    <property type="entry name" value="Nucleotidylyl transferase"/>
    <property type="match status" value="1"/>
</dbReference>
<keyword evidence="7 10" id="KW-0030">Aminoacyl-tRNA synthetase</keyword>
<dbReference type="Pfam" id="PF00750">
    <property type="entry name" value="tRNA-synt_1d"/>
    <property type="match status" value="1"/>
</dbReference>
<dbReference type="InterPro" id="IPR035684">
    <property type="entry name" value="ArgRS_core"/>
</dbReference>
<evidence type="ECO:0000256" key="9">
    <source>
        <dbReference type="ARBA" id="ARBA00049339"/>
    </source>
</evidence>
<dbReference type="Gene3D" id="1.10.730.10">
    <property type="entry name" value="Isoleucyl-tRNA Synthetase, Domain 1"/>
    <property type="match status" value="1"/>
</dbReference>
<keyword evidence="4 10" id="KW-0547">Nucleotide-binding</keyword>
<dbReference type="EC" id="6.1.1.19" evidence="2"/>
<comment type="catalytic activity">
    <reaction evidence="9">
        <text>tRNA(Arg) + L-arginine + ATP = L-arginyl-tRNA(Arg) + AMP + diphosphate</text>
        <dbReference type="Rhea" id="RHEA:20301"/>
        <dbReference type="Rhea" id="RHEA-COMP:9658"/>
        <dbReference type="Rhea" id="RHEA-COMP:9673"/>
        <dbReference type="ChEBI" id="CHEBI:30616"/>
        <dbReference type="ChEBI" id="CHEBI:32682"/>
        <dbReference type="ChEBI" id="CHEBI:33019"/>
        <dbReference type="ChEBI" id="CHEBI:78442"/>
        <dbReference type="ChEBI" id="CHEBI:78513"/>
        <dbReference type="ChEBI" id="CHEBI:456215"/>
        <dbReference type="EC" id="6.1.1.19"/>
    </reaction>
</comment>
<dbReference type="Gene3D" id="3.30.1360.70">
    <property type="entry name" value="Arginyl tRNA synthetase N-terminal domain"/>
    <property type="match status" value="1"/>
</dbReference>
<feature type="domain" description="DALR anticodon binding" evidence="12">
    <location>
        <begin position="559"/>
        <end position="678"/>
    </location>
</feature>
<evidence type="ECO:0000256" key="8">
    <source>
        <dbReference type="ARBA" id="ARBA00033033"/>
    </source>
</evidence>
<evidence type="ECO:0000256" key="10">
    <source>
        <dbReference type="RuleBase" id="RU363038"/>
    </source>
</evidence>
<dbReference type="AlphaFoldDB" id="A0A9P6R879"/>
<evidence type="ECO:0000256" key="11">
    <source>
        <dbReference type="SAM" id="MobiDB-lite"/>
    </source>
</evidence>
<protein>
    <recommendedName>
        <fullName evidence="2">arginine--tRNA ligase</fullName>
        <ecNumber evidence="2">6.1.1.19</ecNumber>
    </recommendedName>
    <alternativeName>
        <fullName evidence="8">Arginyl-tRNA synthetase</fullName>
    </alternativeName>
</protein>
<dbReference type="InterPro" id="IPR036695">
    <property type="entry name" value="Arg-tRNA-synth_N_sf"/>
</dbReference>
<evidence type="ECO:0000256" key="1">
    <source>
        <dbReference type="ARBA" id="ARBA00005594"/>
    </source>
</evidence>
<dbReference type="NCBIfam" id="TIGR00456">
    <property type="entry name" value="argS"/>
    <property type="match status" value="1"/>
</dbReference>
<dbReference type="Gene3D" id="3.40.50.620">
    <property type="entry name" value="HUPs"/>
    <property type="match status" value="1"/>
</dbReference>
<dbReference type="PRINTS" id="PR01038">
    <property type="entry name" value="TRNASYNTHARG"/>
</dbReference>
<dbReference type="GO" id="GO:0004814">
    <property type="term" value="F:arginine-tRNA ligase activity"/>
    <property type="evidence" value="ECO:0007669"/>
    <property type="project" value="UniProtKB-EC"/>
</dbReference>
<feature type="compositionally biased region" description="Low complexity" evidence="11">
    <location>
        <begin position="135"/>
        <end position="159"/>
    </location>
</feature>
<sequence length="678" mass="74685">MASARFKSAIASQLAQLTGGDASHIARAIGRPKVKGHGTFALPLPRLFPPNNALKSKKSPAGVKEKTGGSSGEQRSTGGSGSGSSNDAVFDTSGLIRSVAPAGNFLNFSVDERRYTRETIDGVVKAEEAKRRVSSHPSSIGPLSSVSTTVTAPTTSTSTLSSIPGLKQSQIASLGYGLDPTVGLGQVIAIDYSSPNIAKPFHGGHLRGTILGNFATRLLRGFGYQVIGINYLGDWGKQYGLMAVGFERYGDRAKLHEDPIKHLYDVYVRINQDISEDPALEKLANHYFKKMEDRSDPHIISLWQEFRSLSIDFYTTIYKRLGIEFDVYSGESETTQHVPEVYDLLRRKHLLKEQEDGAWVVDLTDYGLGVCVLQRADGTTLYLTRDVAACLDRQERFGFSRHLYMIGDDQNLHMKRLFKIMELVFKDEADAASSSSSPHWSRSLQHISFGKVHGMSTRRGQAVFLEDILDTAQSTMLERMKENDYKFEAVKESFQDHQQVQDKSAPINKASYESGAALVADQLGISAVVIQDFQAKSSKGYEFSWKRMTESTGNTGVYLQYAHARLCGIESKAGTKLNPDADTDLLTEPEAFELANMISMYPDVTLQTLETLEPSTIVNYLFALSHAISSANQVLQVKSVADQGQPELAEARLLLLWAARVTLGNGMRILGLEPQERM</sequence>
<organism evidence="13 14">
    <name type="scientific">Dissophora globulifera</name>
    <dbReference type="NCBI Taxonomy" id="979702"/>
    <lineage>
        <taxon>Eukaryota</taxon>
        <taxon>Fungi</taxon>
        <taxon>Fungi incertae sedis</taxon>
        <taxon>Mucoromycota</taxon>
        <taxon>Mortierellomycotina</taxon>
        <taxon>Mortierellomycetes</taxon>
        <taxon>Mortierellales</taxon>
        <taxon>Mortierellaceae</taxon>
        <taxon>Dissophora</taxon>
    </lineage>
</organism>
<dbReference type="EMBL" id="JAAAIP010000652">
    <property type="protein sequence ID" value="KAG0314000.1"/>
    <property type="molecule type" value="Genomic_DNA"/>
</dbReference>
<dbReference type="SMART" id="SM00836">
    <property type="entry name" value="DALR_1"/>
    <property type="match status" value="1"/>
</dbReference>
<dbReference type="FunFam" id="3.40.50.620:FF:000058">
    <property type="entry name" value="Mitochondrial arginyl-tRNA synthetase"/>
    <property type="match status" value="1"/>
</dbReference>
<evidence type="ECO:0000256" key="7">
    <source>
        <dbReference type="ARBA" id="ARBA00023146"/>
    </source>
</evidence>
<dbReference type="FunFam" id="1.10.730.10:FF:000006">
    <property type="entry name" value="Arginyl-tRNA synthetase 2, mitochondrial"/>
    <property type="match status" value="1"/>
</dbReference>
<evidence type="ECO:0000256" key="4">
    <source>
        <dbReference type="ARBA" id="ARBA00022741"/>
    </source>
</evidence>
<gene>
    <name evidence="13" type="primary">RARS2_2</name>
    <name evidence="13" type="ORF">BGZ99_008439</name>
</gene>
<feature type="region of interest" description="Disordered" evidence="11">
    <location>
        <begin position="133"/>
        <end position="159"/>
    </location>
</feature>
<dbReference type="InterPro" id="IPR001278">
    <property type="entry name" value="Arg-tRNA-ligase"/>
</dbReference>
<dbReference type="InterPro" id="IPR008909">
    <property type="entry name" value="DALR_anticod-bd"/>
</dbReference>
<dbReference type="GO" id="GO:0005739">
    <property type="term" value="C:mitochondrion"/>
    <property type="evidence" value="ECO:0007669"/>
    <property type="project" value="TreeGrafter"/>
</dbReference>